<sequence length="202" mass="21774">MRRDENLRGGIVANLVLTLLCLGFSQATVVLRGGGLAYLDKVPLNAQPLYVVRVSLAEGDGTTDGHDRKLSGGAVAGIVVGSIFGIASAASLICCLSRTKCSSSNEEKPGTTSESKTKKSSRWSFFRKSKIPSRGKAVPPPKLGTDKPDPDDNLDTSFVLPELGGPNPHNKFDGMEWIDIKGLDDETLIDISTDLRKYQQRR</sequence>
<accession>A9TY31</accession>
<dbReference type="KEGG" id="ppp:112272919"/>
<gene>
    <name evidence="5" type="primary">LOC112272919</name>
    <name evidence="4" type="ORF">PHYPA_025124</name>
</gene>
<dbReference type="EnsemblPlants" id="Pp3c20_14590V3.3">
    <property type="protein sequence ID" value="Pp3c20_14590V3.3"/>
    <property type="gene ID" value="Pp3c20_14590"/>
</dbReference>
<feature type="chain" id="PRO_5014298045" evidence="3">
    <location>
        <begin position="28"/>
        <end position="202"/>
    </location>
</feature>
<dbReference type="HOGENOM" id="CLU_1356668_0_0_1"/>
<dbReference type="Gramene" id="Pp3c20_14590V3.3">
    <property type="protein sequence ID" value="Pp3c20_14590V3.3"/>
    <property type="gene ID" value="Pp3c20_14590"/>
</dbReference>
<evidence type="ECO:0000256" key="1">
    <source>
        <dbReference type="SAM" id="MobiDB-lite"/>
    </source>
</evidence>
<dbReference type="Gramene" id="Pp3c20_14590V3.5">
    <property type="protein sequence ID" value="Pp3c20_14590V3.5"/>
    <property type="gene ID" value="Pp3c20_14590"/>
</dbReference>
<evidence type="ECO:0000313" key="6">
    <source>
        <dbReference type="Proteomes" id="UP000006727"/>
    </source>
</evidence>
<dbReference type="RefSeq" id="XP_024356860.1">
    <property type="nucleotide sequence ID" value="XM_024501092.2"/>
</dbReference>
<evidence type="ECO:0000256" key="2">
    <source>
        <dbReference type="SAM" id="Phobius"/>
    </source>
</evidence>
<dbReference type="EnsemblPlants" id="Pp3c20_14590V3.2">
    <property type="protein sequence ID" value="Pp3c20_14590V3.2"/>
    <property type="gene ID" value="Pp3c20_14590"/>
</dbReference>
<dbReference type="PaxDb" id="3218-PP1S368_3V6.1"/>
<feature type="compositionally biased region" description="Basic residues" evidence="1">
    <location>
        <begin position="118"/>
        <end position="133"/>
    </location>
</feature>
<evidence type="ECO:0000313" key="4">
    <source>
        <dbReference type="EMBL" id="PNR33181.1"/>
    </source>
</evidence>
<dbReference type="RefSeq" id="XP_024356861.1">
    <property type="nucleotide sequence ID" value="XM_024501093.2"/>
</dbReference>
<dbReference type="Gramene" id="Pp3c20_14590V3.2">
    <property type="protein sequence ID" value="Pp3c20_14590V3.2"/>
    <property type="gene ID" value="Pp3c20_14590"/>
</dbReference>
<dbReference type="AlphaFoldDB" id="A9TY31"/>
<evidence type="ECO:0000256" key="3">
    <source>
        <dbReference type="SAM" id="SignalP"/>
    </source>
</evidence>
<keyword evidence="3" id="KW-0732">Signal</keyword>
<dbReference type="GeneID" id="112272919"/>
<reference evidence="4 6" key="2">
    <citation type="journal article" date="2018" name="Plant J.">
        <title>The Physcomitrella patens chromosome-scale assembly reveals moss genome structure and evolution.</title>
        <authorList>
            <person name="Lang D."/>
            <person name="Ullrich K.K."/>
            <person name="Murat F."/>
            <person name="Fuchs J."/>
            <person name="Jenkins J."/>
            <person name="Haas F.B."/>
            <person name="Piednoel M."/>
            <person name="Gundlach H."/>
            <person name="Van Bel M."/>
            <person name="Meyberg R."/>
            <person name="Vives C."/>
            <person name="Morata J."/>
            <person name="Symeonidi A."/>
            <person name="Hiss M."/>
            <person name="Muchero W."/>
            <person name="Kamisugi Y."/>
            <person name="Saleh O."/>
            <person name="Blanc G."/>
            <person name="Decker E.L."/>
            <person name="van Gessel N."/>
            <person name="Grimwood J."/>
            <person name="Hayes R.D."/>
            <person name="Graham S.W."/>
            <person name="Gunter L.E."/>
            <person name="McDaniel S.F."/>
            <person name="Hoernstein S.N.W."/>
            <person name="Larsson A."/>
            <person name="Li F.W."/>
            <person name="Perroud P.F."/>
            <person name="Phillips J."/>
            <person name="Ranjan P."/>
            <person name="Rokshar D.S."/>
            <person name="Rothfels C.J."/>
            <person name="Schneider L."/>
            <person name="Shu S."/>
            <person name="Stevenson D.W."/>
            <person name="Thummler F."/>
            <person name="Tillich M."/>
            <person name="Villarreal Aguilar J.C."/>
            <person name="Widiez T."/>
            <person name="Wong G.K."/>
            <person name="Wymore A."/>
            <person name="Zhang Y."/>
            <person name="Zimmer A.D."/>
            <person name="Quatrano R.S."/>
            <person name="Mayer K.F.X."/>
            <person name="Goodstein D."/>
            <person name="Casacuberta J.M."/>
            <person name="Vandepoele K."/>
            <person name="Reski R."/>
            <person name="Cuming A.C."/>
            <person name="Tuskan G.A."/>
            <person name="Maumus F."/>
            <person name="Salse J."/>
            <person name="Schmutz J."/>
            <person name="Rensing S.A."/>
        </authorList>
    </citation>
    <scope>NUCLEOTIDE SEQUENCE [LARGE SCALE GENOMIC DNA]</scope>
    <source>
        <strain evidence="5 6">cv. Gransden 2004</strain>
    </source>
</reference>
<feature type="region of interest" description="Disordered" evidence="1">
    <location>
        <begin position="101"/>
        <end position="154"/>
    </location>
</feature>
<proteinExistence type="predicted"/>
<name>A9TY31_PHYPA</name>
<dbReference type="Proteomes" id="UP000006727">
    <property type="component" value="Chromosome 20"/>
</dbReference>
<dbReference type="EnsemblPlants" id="Pp3c20_14590V3.1">
    <property type="protein sequence ID" value="Pp3c20_14590V3.1"/>
    <property type="gene ID" value="Pp3c20_14590"/>
</dbReference>
<reference evidence="5" key="3">
    <citation type="submission" date="2020-12" db="UniProtKB">
        <authorList>
            <consortium name="EnsemblPlants"/>
        </authorList>
    </citation>
    <scope>IDENTIFICATION</scope>
</reference>
<protein>
    <submittedName>
        <fullName evidence="4 5">Uncharacterized protein</fullName>
    </submittedName>
</protein>
<dbReference type="Gramene" id="Pp3c20_14590V3.4">
    <property type="protein sequence ID" value="Pp3c20_14590V3.4"/>
    <property type="gene ID" value="Pp3c20_14590"/>
</dbReference>
<reference evidence="4 6" key="1">
    <citation type="journal article" date="2008" name="Science">
        <title>The Physcomitrella genome reveals evolutionary insights into the conquest of land by plants.</title>
        <authorList>
            <person name="Rensing S."/>
            <person name="Lang D."/>
            <person name="Zimmer A."/>
            <person name="Terry A."/>
            <person name="Salamov A."/>
            <person name="Shapiro H."/>
            <person name="Nishiyama T."/>
            <person name="Perroud P.-F."/>
            <person name="Lindquist E."/>
            <person name="Kamisugi Y."/>
            <person name="Tanahashi T."/>
            <person name="Sakakibara K."/>
            <person name="Fujita T."/>
            <person name="Oishi K."/>
            <person name="Shin-I T."/>
            <person name="Kuroki Y."/>
            <person name="Toyoda A."/>
            <person name="Suzuki Y."/>
            <person name="Hashimoto A."/>
            <person name="Yamaguchi K."/>
            <person name="Sugano A."/>
            <person name="Kohara Y."/>
            <person name="Fujiyama A."/>
            <person name="Anterola A."/>
            <person name="Aoki S."/>
            <person name="Ashton N."/>
            <person name="Barbazuk W.B."/>
            <person name="Barker E."/>
            <person name="Bennetzen J."/>
            <person name="Bezanilla M."/>
            <person name="Blankenship R."/>
            <person name="Cho S.H."/>
            <person name="Dutcher S."/>
            <person name="Estelle M."/>
            <person name="Fawcett J.A."/>
            <person name="Gundlach H."/>
            <person name="Hanada K."/>
            <person name="Heyl A."/>
            <person name="Hicks K.A."/>
            <person name="Hugh J."/>
            <person name="Lohr M."/>
            <person name="Mayer K."/>
            <person name="Melkozernov A."/>
            <person name="Murata T."/>
            <person name="Nelson D."/>
            <person name="Pils B."/>
            <person name="Prigge M."/>
            <person name="Reiss B."/>
            <person name="Renner T."/>
            <person name="Rombauts S."/>
            <person name="Rushton P."/>
            <person name="Sanderfoot A."/>
            <person name="Schween G."/>
            <person name="Shiu S.-H."/>
            <person name="Stueber K."/>
            <person name="Theodoulou F.L."/>
            <person name="Tu H."/>
            <person name="Van de Peer Y."/>
            <person name="Verrier P.J."/>
            <person name="Waters E."/>
            <person name="Wood A."/>
            <person name="Yang L."/>
            <person name="Cove D."/>
            <person name="Cuming A."/>
            <person name="Hasebe M."/>
            <person name="Lucas S."/>
            <person name="Mishler D.B."/>
            <person name="Reski R."/>
            <person name="Grigoriev I."/>
            <person name="Quatrano R.S."/>
            <person name="Boore J.L."/>
        </authorList>
    </citation>
    <scope>NUCLEOTIDE SEQUENCE [LARGE SCALE GENOMIC DNA]</scope>
    <source>
        <strain evidence="5 6">cv. Gransden 2004</strain>
    </source>
</reference>
<organism evidence="4">
    <name type="scientific">Physcomitrium patens</name>
    <name type="common">Spreading-leaved earth moss</name>
    <name type="synonym">Physcomitrella patens</name>
    <dbReference type="NCBI Taxonomy" id="3218"/>
    <lineage>
        <taxon>Eukaryota</taxon>
        <taxon>Viridiplantae</taxon>
        <taxon>Streptophyta</taxon>
        <taxon>Embryophyta</taxon>
        <taxon>Bryophyta</taxon>
        <taxon>Bryophytina</taxon>
        <taxon>Bryopsida</taxon>
        <taxon>Funariidae</taxon>
        <taxon>Funariales</taxon>
        <taxon>Funariaceae</taxon>
        <taxon>Physcomitrium</taxon>
    </lineage>
</organism>
<feature type="transmembrane region" description="Helical" evidence="2">
    <location>
        <begin position="74"/>
        <end position="96"/>
    </location>
</feature>
<dbReference type="EnsemblPlants" id="Pp3c20_14590V3.4">
    <property type="protein sequence ID" value="Pp3c20_14590V3.4"/>
    <property type="gene ID" value="Pp3c20_14590"/>
</dbReference>
<dbReference type="RefSeq" id="XP_024356862.1">
    <property type="nucleotide sequence ID" value="XM_024501094.2"/>
</dbReference>
<dbReference type="EMBL" id="ABEU02000020">
    <property type="protein sequence ID" value="PNR33181.1"/>
    <property type="molecule type" value="Genomic_DNA"/>
</dbReference>
<feature type="signal peptide" evidence="3">
    <location>
        <begin position="1"/>
        <end position="27"/>
    </location>
</feature>
<keyword evidence="2" id="KW-0812">Transmembrane</keyword>
<dbReference type="Gramene" id="Pp3c20_14590V3.1">
    <property type="protein sequence ID" value="Pp3c20_14590V3.1"/>
    <property type="gene ID" value="Pp3c20_14590"/>
</dbReference>
<dbReference type="EnsemblPlants" id="Pp3c20_14590V3.5">
    <property type="protein sequence ID" value="Pp3c20_14590V3.5"/>
    <property type="gene ID" value="Pp3c20_14590"/>
</dbReference>
<keyword evidence="2" id="KW-0472">Membrane</keyword>
<keyword evidence="2" id="KW-1133">Transmembrane helix</keyword>
<keyword evidence="6" id="KW-1185">Reference proteome</keyword>
<evidence type="ECO:0000313" key="5">
    <source>
        <dbReference type="EnsemblPlants" id="Pp3c20_14590V3.1"/>
    </source>
</evidence>